<organism evidence="1">
    <name type="scientific">Anguilla anguilla</name>
    <name type="common">European freshwater eel</name>
    <name type="synonym">Muraena anguilla</name>
    <dbReference type="NCBI Taxonomy" id="7936"/>
    <lineage>
        <taxon>Eukaryota</taxon>
        <taxon>Metazoa</taxon>
        <taxon>Chordata</taxon>
        <taxon>Craniata</taxon>
        <taxon>Vertebrata</taxon>
        <taxon>Euteleostomi</taxon>
        <taxon>Actinopterygii</taxon>
        <taxon>Neopterygii</taxon>
        <taxon>Teleostei</taxon>
        <taxon>Anguilliformes</taxon>
        <taxon>Anguillidae</taxon>
        <taxon>Anguilla</taxon>
    </lineage>
</organism>
<reference evidence="1" key="1">
    <citation type="submission" date="2014-11" db="EMBL/GenBank/DDBJ databases">
        <authorList>
            <person name="Amaro Gonzalez C."/>
        </authorList>
    </citation>
    <scope>NUCLEOTIDE SEQUENCE</scope>
</reference>
<dbReference type="EMBL" id="GBXM01041155">
    <property type="protein sequence ID" value="JAH67422.1"/>
    <property type="molecule type" value="Transcribed_RNA"/>
</dbReference>
<dbReference type="AlphaFoldDB" id="A0A0E9UNQ6"/>
<sequence>MVILPLVNSLKNPCSVAVGLPKPPLPHR</sequence>
<reference evidence="1" key="2">
    <citation type="journal article" date="2015" name="Fish Shellfish Immunol.">
        <title>Early steps in the European eel (Anguilla anguilla)-Vibrio vulnificus interaction in the gills: Role of the RtxA13 toxin.</title>
        <authorList>
            <person name="Callol A."/>
            <person name="Pajuelo D."/>
            <person name="Ebbesson L."/>
            <person name="Teles M."/>
            <person name="MacKenzie S."/>
            <person name="Amaro C."/>
        </authorList>
    </citation>
    <scope>NUCLEOTIDE SEQUENCE</scope>
</reference>
<protein>
    <submittedName>
        <fullName evidence="1">Uncharacterized protein</fullName>
    </submittedName>
</protein>
<proteinExistence type="predicted"/>
<accession>A0A0E9UNQ6</accession>
<evidence type="ECO:0000313" key="1">
    <source>
        <dbReference type="EMBL" id="JAH67422.1"/>
    </source>
</evidence>
<name>A0A0E9UNQ6_ANGAN</name>